<dbReference type="SUPFAM" id="SSF52833">
    <property type="entry name" value="Thioredoxin-like"/>
    <property type="match status" value="1"/>
</dbReference>
<dbReference type="InterPro" id="IPR036249">
    <property type="entry name" value="Thioredoxin-like_sf"/>
</dbReference>
<dbReference type="Gene3D" id="3.40.30.10">
    <property type="entry name" value="Glutaredoxin"/>
    <property type="match status" value="1"/>
</dbReference>
<dbReference type="AlphaFoldDB" id="A0A7K0EQX6"/>
<proteinExistence type="predicted"/>
<dbReference type="EMBL" id="WJXZ01000013">
    <property type="protein sequence ID" value="MRS63916.1"/>
    <property type="molecule type" value="Genomic_DNA"/>
</dbReference>
<keyword evidence="7" id="KW-1185">Reference proteome</keyword>
<feature type="domain" description="Thioredoxin" evidence="5">
    <location>
        <begin position="256"/>
        <end position="394"/>
    </location>
</feature>
<gene>
    <name evidence="6" type="ORF">GJJ30_21635</name>
</gene>
<sequence>MKAGLRKTQNRYLMKLLCTVSLLLLFFYDGFSQSKPVAKPVKQPIQGGYKITGFLKNAANRKIYLTESAFYKSRQQSDTTIANAKGQFSFNGKLDEASFFSIRVEGKNSPQYFFLENSPITITGNADSLWAMKVTGSKEENIRQKVQQMMLDTAIGNQYKRAELKYTNARATNDVNAMQAAVKDRQEVLNQEVKRVKKIIGTYSTSAVGVNVLSVLINMGDVAGADSLLTIMEANEIGKTLQAKFFRQQIDVMSRLNVGKLAPEFAQTDTLGNVIKLSSFKGKYVLVDFWASWCGPCREENPNLVQTYKTFKDKNFTIFSVSLDNNRQNWLNAIRKDHLTWSHVSDLKGWKNDVAQQYGINSVPANLLLDPTGKIIARNLRGEDLSKKIQELVQ</sequence>
<evidence type="ECO:0000256" key="4">
    <source>
        <dbReference type="ARBA" id="ARBA00023284"/>
    </source>
</evidence>
<dbReference type="PROSITE" id="PS00194">
    <property type="entry name" value="THIOREDOXIN_1"/>
    <property type="match status" value="1"/>
</dbReference>
<keyword evidence="2" id="KW-0201">Cytochrome c-type biogenesis</keyword>
<dbReference type="InterPro" id="IPR013766">
    <property type="entry name" value="Thioredoxin_domain"/>
</dbReference>
<evidence type="ECO:0000256" key="1">
    <source>
        <dbReference type="ARBA" id="ARBA00004196"/>
    </source>
</evidence>
<dbReference type="CDD" id="cd02966">
    <property type="entry name" value="TlpA_like_family"/>
    <property type="match status" value="1"/>
</dbReference>
<dbReference type="Pfam" id="PF00578">
    <property type="entry name" value="AhpC-TSA"/>
    <property type="match status" value="1"/>
</dbReference>
<evidence type="ECO:0000256" key="3">
    <source>
        <dbReference type="ARBA" id="ARBA00023157"/>
    </source>
</evidence>
<protein>
    <submittedName>
        <fullName evidence="6">Redoxin domain-containing protein</fullName>
    </submittedName>
</protein>
<dbReference type="InterPro" id="IPR017937">
    <property type="entry name" value="Thioredoxin_CS"/>
</dbReference>
<comment type="subcellular location">
    <subcellularLocation>
        <location evidence="1">Cell envelope</location>
    </subcellularLocation>
</comment>
<dbReference type="GO" id="GO:0016491">
    <property type="term" value="F:oxidoreductase activity"/>
    <property type="evidence" value="ECO:0007669"/>
    <property type="project" value="InterPro"/>
</dbReference>
<dbReference type="PANTHER" id="PTHR42852:SF6">
    <property type="entry name" value="THIOL:DISULFIDE INTERCHANGE PROTEIN DSBE"/>
    <property type="match status" value="1"/>
</dbReference>
<evidence type="ECO:0000313" key="6">
    <source>
        <dbReference type="EMBL" id="MRS63916.1"/>
    </source>
</evidence>
<dbReference type="GO" id="GO:0017004">
    <property type="term" value="P:cytochrome complex assembly"/>
    <property type="evidence" value="ECO:0007669"/>
    <property type="project" value="UniProtKB-KW"/>
</dbReference>
<dbReference type="PROSITE" id="PS51352">
    <property type="entry name" value="THIOREDOXIN_2"/>
    <property type="match status" value="1"/>
</dbReference>
<accession>A0A7K0EQX6</accession>
<dbReference type="Proteomes" id="UP000441754">
    <property type="component" value="Unassembled WGS sequence"/>
</dbReference>
<dbReference type="InterPro" id="IPR000866">
    <property type="entry name" value="AhpC/TSA"/>
</dbReference>
<comment type="caution">
    <text evidence="6">The sequence shown here is derived from an EMBL/GenBank/DDBJ whole genome shotgun (WGS) entry which is preliminary data.</text>
</comment>
<evidence type="ECO:0000313" key="7">
    <source>
        <dbReference type="Proteomes" id="UP000441754"/>
    </source>
</evidence>
<dbReference type="PANTHER" id="PTHR42852">
    <property type="entry name" value="THIOL:DISULFIDE INTERCHANGE PROTEIN DSBE"/>
    <property type="match status" value="1"/>
</dbReference>
<evidence type="ECO:0000259" key="5">
    <source>
        <dbReference type="PROSITE" id="PS51352"/>
    </source>
</evidence>
<dbReference type="GO" id="GO:0016209">
    <property type="term" value="F:antioxidant activity"/>
    <property type="evidence" value="ECO:0007669"/>
    <property type="project" value="InterPro"/>
</dbReference>
<name>A0A7K0EQX6_9BACT</name>
<organism evidence="6 7">
    <name type="scientific">Larkinella terrae</name>
    <dbReference type="NCBI Taxonomy" id="2025311"/>
    <lineage>
        <taxon>Bacteria</taxon>
        <taxon>Pseudomonadati</taxon>
        <taxon>Bacteroidota</taxon>
        <taxon>Cytophagia</taxon>
        <taxon>Cytophagales</taxon>
        <taxon>Spirosomataceae</taxon>
        <taxon>Larkinella</taxon>
    </lineage>
</organism>
<keyword evidence="3" id="KW-1015">Disulfide bond</keyword>
<evidence type="ECO:0000256" key="2">
    <source>
        <dbReference type="ARBA" id="ARBA00022748"/>
    </source>
</evidence>
<reference evidence="6 7" key="1">
    <citation type="journal article" date="2018" name="Antonie Van Leeuwenhoek">
        <title>Larkinella terrae sp. nov., isolated from soil on Jeju Island, South Korea.</title>
        <authorList>
            <person name="Ten L.N."/>
            <person name="Jeon J."/>
            <person name="Park S.J."/>
            <person name="Park S."/>
            <person name="Lee S.Y."/>
            <person name="Kim M.K."/>
            <person name="Jung H.Y."/>
        </authorList>
    </citation>
    <scope>NUCLEOTIDE SEQUENCE [LARGE SCALE GENOMIC DNA]</scope>
    <source>
        <strain evidence="6 7">KCTC 52001</strain>
    </source>
</reference>
<dbReference type="OrthoDB" id="6399635at2"/>
<dbReference type="GO" id="GO:0030313">
    <property type="term" value="C:cell envelope"/>
    <property type="evidence" value="ECO:0007669"/>
    <property type="project" value="UniProtKB-SubCell"/>
</dbReference>
<dbReference type="Pfam" id="PF14289">
    <property type="entry name" value="DUF4369"/>
    <property type="match status" value="1"/>
</dbReference>
<dbReference type="InterPro" id="IPR025380">
    <property type="entry name" value="DUF4369"/>
</dbReference>
<dbReference type="InterPro" id="IPR050553">
    <property type="entry name" value="Thioredoxin_ResA/DsbE_sf"/>
</dbReference>
<keyword evidence="4" id="KW-0676">Redox-active center</keyword>